<accession>A0A893ABA3</accession>
<reference evidence="5" key="1">
    <citation type="submission" date="2020-11" db="EMBL/GenBank/DDBJ databases">
        <title>Viral genomes from river ports along the Yangtze River in China.</title>
        <authorList>
            <person name="Lu J."/>
            <person name="Shen Q."/>
            <person name="Yang S."/>
            <person name="Zhang W."/>
        </authorList>
    </citation>
    <scope>NUCLEOTIDE SEQUENCE</scope>
    <source>
        <strain evidence="5">6nt-RDRP-3</strain>
    </source>
</reference>
<proteinExistence type="predicted"/>
<dbReference type="InterPro" id="IPR001676">
    <property type="entry name" value="Picornavirus_capsid"/>
</dbReference>
<name>A0A893ABA3_9VIRU</name>
<dbReference type="CDD" id="cd00205">
    <property type="entry name" value="rhv_like"/>
    <property type="match status" value="2"/>
</dbReference>
<feature type="domain" description="Capsid protein VP4 dicistrovirus" evidence="4">
    <location>
        <begin position="233"/>
        <end position="282"/>
    </location>
</feature>
<dbReference type="GO" id="GO:0044423">
    <property type="term" value="C:virion component"/>
    <property type="evidence" value="ECO:0007669"/>
    <property type="project" value="UniProtKB-KW"/>
</dbReference>
<evidence type="ECO:0000256" key="2">
    <source>
        <dbReference type="ARBA" id="ARBA00022844"/>
    </source>
</evidence>
<dbReference type="EMBL" id="MW348217">
    <property type="protein sequence ID" value="QRQ90209.1"/>
    <property type="molecule type" value="Genomic_RNA"/>
</dbReference>
<dbReference type="Pfam" id="PF00073">
    <property type="entry name" value="Rhv"/>
    <property type="match status" value="1"/>
</dbReference>
<evidence type="ECO:0000259" key="3">
    <source>
        <dbReference type="Pfam" id="PF00073"/>
    </source>
</evidence>
<keyword evidence="2" id="KW-0946">Virion</keyword>
<dbReference type="SUPFAM" id="SSF88633">
    <property type="entry name" value="Positive stranded ssRNA viruses"/>
    <property type="match status" value="3"/>
</dbReference>
<dbReference type="Gene3D" id="2.60.120.20">
    <property type="match status" value="3"/>
</dbReference>
<protein>
    <recommendedName>
        <fullName evidence="6">Structural polyprotein</fullName>
    </recommendedName>
</protein>
<comment type="subcellular location">
    <subcellularLocation>
        <location evidence="1">Virion</location>
    </subcellularLocation>
</comment>
<organism evidence="5">
    <name type="scientific">Riboviria sp</name>
    <dbReference type="NCBI Taxonomy" id="2585031"/>
    <lineage>
        <taxon>Viruses</taxon>
        <taxon>Riboviria</taxon>
    </lineage>
</organism>
<dbReference type="Pfam" id="PF11492">
    <property type="entry name" value="Dicistro_VP4"/>
    <property type="match status" value="1"/>
</dbReference>
<dbReference type="InterPro" id="IPR029053">
    <property type="entry name" value="Viral_coat"/>
</dbReference>
<sequence>MTPMQTQSEDVVTSLETVEFVDTTLGDMSAGLATTDTAFIGDDEVDNATLAKFLARPVRIANVSWSLADAANKTHFLISPWHLFMSDPRIKRKLDNFAFFRGNLKLKVVVNASPFYSGYALVSYQPLPVYTPSTLGLATEGIRMQLSQRPHLWVNAQANEAGEMTLPFFWPKNWLPLKDALAAQQLGSLRMDSFTLLRSANAAVTNPVTVQVYAWLEDVKLSGSTLSLSMQSKDEYGTGPVSAPASALAKVAASLEPTFGRFATATRMIATTTSDVAKLFGFTNVPVLEPATPMRIAQTPNFASPDIGYPVNKLTVDSKNELSIDPTLLGLPNEDEMSIQHLVTKPSYFTQIDWDTTQSVDTILLYQKVTAAMGQRLASGAQDTYHTTPMGFVAQMFKAWRGDIKFTFKVTSTRYHKGRLRFTYDPQGDAINNPVTVADGSSGAYTVFLDLAESAEVSIVIPYQQALPFLKTRLDSEVMNYGTFAPGPTPTYNTNTDLQNGSFVVRVATELSAPVDTSSVSILMFVEGCENVEFANPATLSPQLSPFVVQSQDIVLGTDIADKRTQRGLMNYGEVIRSLRPLVRRASSTSPFSFVIAGTGMQRITWGHGKIPPYPGYDPGSIYTGVKKNSAGNAPATWANMSYMQYVMLAFVGYRGSTFWYHTPQLAYSVTKAPPIYRATRKPNGGVFNVSATNTALSATSSSVNALAQLVENDSAGTVQMLMDIEGSIPVQVPNQSRYLFQSTDFRSPTVASTADDSYNDYVEMSTYGGSGVQNTSTNVGTWVQSYCGAGTDFTCHFFLNTPTLYYSTVIIPV</sequence>
<evidence type="ECO:0000259" key="4">
    <source>
        <dbReference type="Pfam" id="PF11492"/>
    </source>
</evidence>
<evidence type="ECO:0008006" key="6">
    <source>
        <dbReference type="Google" id="ProtNLM"/>
    </source>
</evidence>
<dbReference type="InterPro" id="IPR024343">
    <property type="entry name" value="VP4_dicistrovir"/>
</dbReference>
<dbReference type="GO" id="GO:0005198">
    <property type="term" value="F:structural molecule activity"/>
    <property type="evidence" value="ECO:0007669"/>
    <property type="project" value="InterPro"/>
</dbReference>
<evidence type="ECO:0000313" key="5">
    <source>
        <dbReference type="EMBL" id="QRQ90209.1"/>
    </source>
</evidence>
<feature type="domain" description="Picornavirus capsid" evidence="3">
    <location>
        <begin position="385"/>
        <end position="476"/>
    </location>
</feature>
<dbReference type="InterPro" id="IPR033703">
    <property type="entry name" value="Rhv-like"/>
</dbReference>
<evidence type="ECO:0000256" key="1">
    <source>
        <dbReference type="ARBA" id="ARBA00004328"/>
    </source>
</evidence>